<organism evidence="1 2">
    <name type="scientific">Corynebacterium phocae</name>
    <dbReference type="NCBI Taxonomy" id="161895"/>
    <lineage>
        <taxon>Bacteria</taxon>
        <taxon>Bacillati</taxon>
        <taxon>Actinomycetota</taxon>
        <taxon>Actinomycetes</taxon>
        <taxon>Mycobacteriales</taxon>
        <taxon>Corynebacteriaceae</taxon>
        <taxon>Corynebacterium</taxon>
    </lineage>
</organism>
<proteinExistence type="predicted"/>
<accession>A0A1L7D521</accession>
<dbReference type="AlphaFoldDB" id="A0A1L7D521"/>
<dbReference type="KEGG" id="cpho:CPHO_10465"/>
<evidence type="ECO:0000313" key="2">
    <source>
        <dbReference type="Proteomes" id="UP000185491"/>
    </source>
</evidence>
<dbReference type="EMBL" id="CP009249">
    <property type="protein sequence ID" value="APT93244.1"/>
    <property type="molecule type" value="Genomic_DNA"/>
</dbReference>
<keyword evidence="2" id="KW-1185">Reference proteome</keyword>
<reference evidence="1 2" key="1">
    <citation type="submission" date="2014-08" db="EMBL/GenBank/DDBJ databases">
        <title>Complete genome sequence of Corynebacterium phocae M408/89/1(T)(=DSM 44612(T)), isolated from the common seal (Phoca vitulina).</title>
        <authorList>
            <person name="Ruckert C."/>
            <person name="Albersmeier A."/>
            <person name="Winkler A."/>
            <person name="Kalinowski J."/>
        </authorList>
    </citation>
    <scope>NUCLEOTIDE SEQUENCE [LARGE SCALE GENOMIC DNA]</scope>
    <source>
        <strain evidence="1 2">M408/89/1</strain>
    </source>
</reference>
<evidence type="ECO:0008006" key="3">
    <source>
        <dbReference type="Google" id="ProtNLM"/>
    </source>
</evidence>
<name>A0A1L7D521_9CORY</name>
<protein>
    <recommendedName>
        <fullName evidence="3">Toxin</fullName>
    </recommendedName>
</protein>
<gene>
    <name evidence="1" type="ORF">CPHO_10465</name>
</gene>
<evidence type="ECO:0000313" key="1">
    <source>
        <dbReference type="EMBL" id="APT93244.1"/>
    </source>
</evidence>
<dbReference type="Proteomes" id="UP000185491">
    <property type="component" value="Chromosome"/>
</dbReference>
<sequence length="87" mass="10360">MRAEFLTKWHKRSMLTWKELKSHKKHGLGYEDLSEKCFAVQVPPQFQGTKKFRVFRHKGNLPFVGVQQGAVFHVVWIETKYGELYKH</sequence>